<dbReference type="Proteomes" id="UP001189429">
    <property type="component" value="Unassembled WGS sequence"/>
</dbReference>
<gene>
    <name evidence="1" type="ORF">PCOR1329_LOCUS27276</name>
</gene>
<organism evidence="1 2">
    <name type="scientific">Prorocentrum cordatum</name>
    <dbReference type="NCBI Taxonomy" id="2364126"/>
    <lineage>
        <taxon>Eukaryota</taxon>
        <taxon>Sar</taxon>
        <taxon>Alveolata</taxon>
        <taxon>Dinophyceae</taxon>
        <taxon>Prorocentrales</taxon>
        <taxon>Prorocentraceae</taxon>
        <taxon>Prorocentrum</taxon>
    </lineage>
</organism>
<sequence length="134" mass="14006">MTQKLNLPSHIPLGSDTACCPCASFPLALTLALQLLALGTKIAYHISLTVDASHCHRPPLAQADANDDVADNVTSHTALNNDVAHCNCPPFSHALIPASQPIMSGSSFASRISLSSAKARCHCSPFSHALIPAL</sequence>
<comment type="caution">
    <text evidence="1">The sequence shown here is derived from an EMBL/GenBank/DDBJ whole genome shotgun (WGS) entry which is preliminary data.</text>
</comment>
<reference evidence="1" key="1">
    <citation type="submission" date="2023-10" db="EMBL/GenBank/DDBJ databases">
        <authorList>
            <person name="Chen Y."/>
            <person name="Shah S."/>
            <person name="Dougan E. K."/>
            <person name="Thang M."/>
            <person name="Chan C."/>
        </authorList>
    </citation>
    <scope>NUCLEOTIDE SEQUENCE [LARGE SCALE GENOMIC DNA]</scope>
</reference>
<protein>
    <submittedName>
        <fullName evidence="1">Uncharacterized protein</fullName>
    </submittedName>
</protein>
<evidence type="ECO:0000313" key="2">
    <source>
        <dbReference type="Proteomes" id="UP001189429"/>
    </source>
</evidence>
<name>A0ABN9S7L2_9DINO</name>
<dbReference type="EMBL" id="CAUYUJ010009857">
    <property type="protein sequence ID" value="CAK0827858.1"/>
    <property type="molecule type" value="Genomic_DNA"/>
</dbReference>
<proteinExistence type="predicted"/>
<evidence type="ECO:0000313" key="1">
    <source>
        <dbReference type="EMBL" id="CAK0827858.1"/>
    </source>
</evidence>
<keyword evidence="2" id="KW-1185">Reference proteome</keyword>
<accession>A0ABN9S7L2</accession>